<dbReference type="Gene3D" id="3.80.10.10">
    <property type="entry name" value="Ribonuclease Inhibitor"/>
    <property type="match status" value="2"/>
</dbReference>
<dbReference type="Proteomes" id="UP000001646">
    <property type="component" value="Chromosome 4"/>
</dbReference>
<keyword evidence="18" id="KW-0395">Inflammatory response</keyword>
<dbReference type="GO" id="GO:0005794">
    <property type="term" value="C:Golgi apparatus"/>
    <property type="evidence" value="ECO:0007669"/>
    <property type="project" value="UniProtKB-SubCell"/>
</dbReference>
<evidence type="ECO:0000256" key="2">
    <source>
        <dbReference type="ARBA" id="ARBA00004555"/>
    </source>
</evidence>
<evidence type="ECO:0000256" key="17">
    <source>
        <dbReference type="ARBA" id="ARBA00023180"/>
    </source>
</evidence>
<organism evidence="22 23">
    <name type="scientific">Anolis carolinensis</name>
    <name type="common">Green anole</name>
    <name type="synonym">American chameleon</name>
    <dbReference type="NCBI Taxonomy" id="28377"/>
    <lineage>
        <taxon>Eukaryota</taxon>
        <taxon>Metazoa</taxon>
        <taxon>Chordata</taxon>
        <taxon>Craniata</taxon>
        <taxon>Vertebrata</taxon>
        <taxon>Euteleostomi</taxon>
        <taxon>Lepidosauria</taxon>
        <taxon>Squamata</taxon>
        <taxon>Bifurcata</taxon>
        <taxon>Unidentata</taxon>
        <taxon>Episquamata</taxon>
        <taxon>Toxicofera</taxon>
        <taxon>Iguania</taxon>
        <taxon>Dactyloidae</taxon>
        <taxon>Anolis</taxon>
    </lineage>
</organism>
<dbReference type="GeneTree" id="ENSGT00390000005689"/>
<dbReference type="OrthoDB" id="676979at2759"/>
<keyword evidence="13" id="KW-0391">Immunity</keyword>
<keyword evidence="15" id="KW-0472">Membrane</keyword>
<evidence type="ECO:0000256" key="18">
    <source>
        <dbReference type="ARBA" id="ARBA00023198"/>
    </source>
</evidence>
<keyword evidence="9" id="KW-0433">Leucine-rich repeat</keyword>
<dbReference type="InParanoid" id="G1KMY1"/>
<dbReference type="SMART" id="SM00369">
    <property type="entry name" value="LRR_TYP"/>
    <property type="match status" value="4"/>
</dbReference>
<dbReference type="GO" id="GO:0045087">
    <property type="term" value="P:innate immune response"/>
    <property type="evidence" value="ECO:0007669"/>
    <property type="project" value="UniProtKB-KW"/>
</dbReference>
<evidence type="ECO:0000256" key="1">
    <source>
        <dbReference type="ARBA" id="ARBA00004285"/>
    </source>
</evidence>
<dbReference type="GO" id="GO:0005576">
    <property type="term" value="C:extracellular region"/>
    <property type="evidence" value="ECO:0007669"/>
    <property type="project" value="UniProtKB-SubCell"/>
</dbReference>
<evidence type="ECO:0000256" key="19">
    <source>
        <dbReference type="ARBA" id="ARBA00023288"/>
    </source>
</evidence>
<dbReference type="SUPFAM" id="SSF52058">
    <property type="entry name" value="L domain-like"/>
    <property type="match status" value="1"/>
</dbReference>
<reference evidence="22" key="2">
    <citation type="submission" date="2025-08" db="UniProtKB">
        <authorList>
            <consortium name="Ensembl"/>
        </authorList>
    </citation>
    <scope>IDENTIFICATION</scope>
</reference>
<keyword evidence="17" id="KW-0325">Glycoprotein</keyword>
<evidence type="ECO:0000256" key="4">
    <source>
        <dbReference type="ARBA" id="ARBA00004613"/>
    </source>
</evidence>
<dbReference type="FunFam" id="3.80.10.10:FF:000244">
    <property type="entry name" value="Monocyte differentiation antigen CD14"/>
    <property type="match status" value="1"/>
</dbReference>
<dbReference type="eggNOG" id="KOG4641">
    <property type="taxonomic scope" value="Eukaryota"/>
</dbReference>
<dbReference type="FunFam" id="3.80.10.10:FF:002258">
    <property type="entry name" value="Uncharacterized protein"/>
    <property type="match status" value="1"/>
</dbReference>
<dbReference type="GO" id="GO:0001530">
    <property type="term" value="F:lipopolysaccharide binding"/>
    <property type="evidence" value="ECO:0000318"/>
    <property type="project" value="GO_Central"/>
</dbReference>
<evidence type="ECO:0000256" key="15">
    <source>
        <dbReference type="ARBA" id="ARBA00023136"/>
    </source>
</evidence>
<dbReference type="InterPro" id="IPR032675">
    <property type="entry name" value="LRR_dom_sf"/>
</dbReference>
<dbReference type="Pfam" id="PF12799">
    <property type="entry name" value="LRR_4"/>
    <property type="match status" value="1"/>
</dbReference>
<feature type="chain" id="PRO_5032517927" description="Monocyte differentiation antigen CD14" evidence="21">
    <location>
        <begin position="23"/>
        <end position="451"/>
    </location>
</feature>
<evidence type="ECO:0000256" key="5">
    <source>
        <dbReference type="ARBA" id="ARBA00020237"/>
    </source>
</evidence>
<dbReference type="GO" id="GO:0045121">
    <property type="term" value="C:membrane raft"/>
    <property type="evidence" value="ECO:0000318"/>
    <property type="project" value="GO_Central"/>
</dbReference>
<dbReference type="GO" id="GO:0034142">
    <property type="term" value="P:toll-like receptor 4 signaling pathway"/>
    <property type="evidence" value="ECO:0000318"/>
    <property type="project" value="GO_Central"/>
</dbReference>
<evidence type="ECO:0000256" key="6">
    <source>
        <dbReference type="ARBA" id="ARBA00022475"/>
    </source>
</evidence>
<dbReference type="GeneID" id="103278612"/>
<keyword evidence="10" id="KW-0336">GPI-anchor</keyword>
<evidence type="ECO:0000256" key="3">
    <source>
        <dbReference type="ARBA" id="ARBA00004609"/>
    </source>
</evidence>
<protein>
    <recommendedName>
        <fullName evidence="5">Monocyte differentiation antigen CD14</fullName>
    </recommendedName>
    <alternativeName>
        <fullName evidence="20">Myeloid cell-specific leucine-rich glycoprotein</fullName>
    </alternativeName>
</protein>
<sequence length="451" mass="50436">MYAALTFVSFLLLGLNFPKAKGMCYLTEQHCVCSLSDMRTFFTCLPATTYELRGGNLSQFAGFSRTELDANEIAFLEALLVSKLIFTDLIVPEVSLPVALKVVSYTPLVSELEFVNCTFLKSADQLGIDGYDLKVSSLRFHKVTAAPLDDRLDISSLQNWLEILENLTVTESQVTSIPCKISTVLRALHLLDLSGNHFQDQTLETSFCKGAFSQLQVLKLHGNNLRSYETVCQILAHLNRLTHLDLSQNDFLPGPPFSSCSWPQSLRVFNLSSTGLEHMDRALPPNIEVLDLSANRIFILDLSIPGLKELYLSNNRLSTILSIKNLPGLEVLSIDQNQLSQLPTKDLLHWKHLKSLRAGLNPYNCSCKQTIREIQGLATHKALLPDWPHDYICRSPPDYQDYLLDEVPLSLLQCNKAAVVRQGSIVCLLMCLHLVLGLVSLPAYRSLFIVL</sequence>
<reference evidence="22" key="3">
    <citation type="submission" date="2025-09" db="UniProtKB">
        <authorList>
            <consortium name="Ensembl"/>
        </authorList>
    </citation>
    <scope>IDENTIFICATION</scope>
</reference>
<keyword evidence="14" id="KW-0333">Golgi apparatus</keyword>
<evidence type="ECO:0000256" key="9">
    <source>
        <dbReference type="ARBA" id="ARBA00022614"/>
    </source>
</evidence>
<dbReference type="PANTHER" id="PTHR10630">
    <property type="entry name" value="MONOCYTE DIFFERENTIATION ANTIGEN CD14"/>
    <property type="match status" value="1"/>
</dbReference>
<evidence type="ECO:0000256" key="8">
    <source>
        <dbReference type="ARBA" id="ARBA00022588"/>
    </source>
</evidence>
<keyword evidence="7" id="KW-0964">Secreted</keyword>
<keyword evidence="12" id="KW-0677">Repeat</keyword>
<accession>G1KMY1</accession>
<evidence type="ECO:0000256" key="14">
    <source>
        <dbReference type="ARBA" id="ARBA00023034"/>
    </source>
</evidence>
<dbReference type="InterPro" id="IPR025875">
    <property type="entry name" value="Leu-rich_rpt_4"/>
</dbReference>
<gene>
    <name evidence="22" type="primary">LOC103278612</name>
</gene>
<keyword evidence="16" id="KW-1015">Disulfide bond</keyword>
<dbReference type="PROSITE" id="PS51450">
    <property type="entry name" value="LRR"/>
    <property type="match status" value="1"/>
</dbReference>
<keyword evidence="6" id="KW-1003">Cell membrane</keyword>
<dbReference type="InterPro" id="IPR016337">
    <property type="entry name" value="Monocyte_diff_Ag_CD14"/>
</dbReference>
<evidence type="ECO:0000256" key="7">
    <source>
        <dbReference type="ARBA" id="ARBA00022525"/>
    </source>
</evidence>
<evidence type="ECO:0000256" key="10">
    <source>
        <dbReference type="ARBA" id="ARBA00022622"/>
    </source>
</evidence>
<dbReference type="GO" id="GO:0009897">
    <property type="term" value="C:external side of plasma membrane"/>
    <property type="evidence" value="ECO:0000318"/>
    <property type="project" value="GO_Central"/>
</dbReference>
<name>G1KMY1_ANOCA</name>
<keyword evidence="11 21" id="KW-0732">Signal</keyword>
<evidence type="ECO:0000313" key="23">
    <source>
        <dbReference type="Proteomes" id="UP000001646"/>
    </source>
</evidence>
<dbReference type="RefSeq" id="XP_008107231.1">
    <property type="nucleotide sequence ID" value="XM_008109024.3"/>
</dbReference>
<dbReference type="HOGENOM" id="CLU_635462_0_0_1"/>
<dbReference type="STRING" id="28377.ENSACAP00000012665"/>
<comment type="subcellular location">
    <subcellularLocation>
        <location evidence="3">Cell membrane</location>
        <topology evidence="3">Lipid-anchor</topology>
        <topology evidence="3">GPI-anchor</topology>
    </subcellularLocation>
    <subcellularLocation>
        <location evidence="2">Golgi apparatus</location>
    </subcellularLocation>
    <subcellularLocation>
        <location evidence="1">Membrane raft</location>
    </subcellularLocation>
    <subcellularLocation>
        <location evidence="4">Secreted</location>
    </subcellularLocation>
</comment>
<evidence type="ECO:0000313" key="22">
    <source>
        <dbReference type="Ensembl" id="ENSACAP00000012665.3"/>
    </source>
</evidence>
<dbReference type="GO" id="GO:0071222">
    <property type="term" value="P:cellular response to lipopolysaccharide"/>
    <property type="evidence" value="ECO:0000318"/>
    <property type="project" value="GO_Central"/>
</dbReference>
<dbReference type="InterPro" id="IPR003591">
    <property type="entry name" value="Leu-rich_rpt_typical-subtyp"/>
</dbReference>
<dbReference type="PANTHER" id="PTHR10630:SF3">
    <property type="entry name" value="MONOCYTE DIFFERENTIATION ANTIGEN CD14"/>
    <property type="match status" value="1"/>
</dbReference>
<evidence type="ECO:0000256" key="13">
    <source>
        <dbReference type="ARBA" id="ARBA00022859"/>
    </source>
</evidence>
<evidence type="ECO:0000256" key="21">
    <source>
        <dbReference type="SAM" id="SignalP"/>
    </source>
</evidence>
<dbReference type="Ensembl" id="ENSACAT00000012921.3">
    <property type="protein sequence ID" value="ENSACAP00000012665.3"/>
    <property type="gene ID" value="ENSACAG00000012923.3"/>
</dbReference>
<dbReference type="AlphaFoldDB" id="G1KMY1"/>
<proteinExistence type="predicted"/>
<feature type="signal peptide" evidence="21">
    <location>
        <begin position="1"/>
        <end position="22"/>
    </location>
</feature>
<keyword evidence="19" id="KW-0449">Lipoprotein</keyword>
<evidence type="ECO:0000256" key="12">
    <source>
        <dbReference type="ARBA" id="ARBA00022737"/>
    </source>
</evidence>
<evidence type="ECO:0000256" key="20">
    <source>
        <dbReference type="ARBA" id="ARBA00031013"/>
    </source>
</evidence>
<evidence type="ECO:0000256" key="11">
    <source>
        <dbReference type="ARBA" id="ARBA00022729"/>
    </source>
</evidence>
<evidence type="ECO:0000256" key="16">
    <source>
        <dbReference type="ARBA" id="ARBA00023157"/>
    </source>
</evidence>
<dbReference type="GO" id="GO:0001819">
    <property type="term" value="P:positive regulation of cytokine production"/>
    <property type="evidence" value="ECO:0000318"/>
    <property type="project" value="GO_Central"/>
</dbReference>
<dbReference type="InterPro" id="IPR001611">
    <property type="entry name" value="Leu-rich_rpt"/>
</dbReference>
<dbReference type="GO" id="GO:0006954">
    <property type="term" value="P:inflammatory response"/>
    <property type="evidence" value="ECO:0007669"/>
    <property type="project" value="UniProtKB-KW"/>
</dbReference>
<dbReference type="GO" id="GO:0046696">
    <property type="term" value="C:lipopolysaccharide receptor complex"/>
    <property type="evidence" value="ECO:0000318"/>
    <property type="project" value="GO_Central"/>
</dbReference>
<keyword evidence="23" id="KW-1185">Reference proteome</keyword>
<keyword evidence="8" id="KW-0399">Innate immunity</keyword>
<dbReference type="KEGG" id="acs:103278612"/>
<dbReference type="Bgee" id="ENSACAG00000012923">
    <property type="expression patterns" value="Expressed in adrenal gland and 3 other cell types or tissues"/>
</dbReference>
<reference evidence="22 23" key="1">
    <citation type="submission" date="2009-12" db="EMBL/GenBank/DDBJ databases">
        <title>The Genome Sequence of Anolis carolinensis (Green Anole Lizard).</title>
        <authorList>
            <consortium name="The Genome Sequencing Platform"/>
            <person name="Di Palma F."/>
            <person name="Alfoldi J."/>
            <person name="Heiman D."/>
            <person name="Young S."/>
            <person name="Grabherr M."/>
            <person name="Johnson J."/>
            <person name="Lander E.S."/>
            <person name="Lindblad-Toh K."/>
        </authorList>
    </citation>
    <scope>NUCLEOTIDE SEQUENCE [LARGE SCALE GENOMIC DNA]</scope>
    <source>
        <strain evidence="22 23">JBL SC #1</strain>
    </source>
</reference>